<sequence length="200" mass="22488">MKTLWSVLGTLAILTTASTFGAHHEKGESATNPARAASSDARQARAAQVRAMRASTEACWIKSNTRQLGDWEFNGEWSNPQGVRTRFNGEMTVTQKSPGTFQAKGKNLSNGNEWENVWGVKDGKYAMNDNPFTVAHCSEFENGNFLVVQQWKGENGEFEWKAFFAGDFVTQVNQFRPLSTEEHNEAPYAPFLTRWDTRVK</sequence>
<accession>A0A381TYK8</accession>
<name>A0A381TYK8_9ZZZZ</name>
<dbReference type="EMBL" id="UINC01005400">
    <property type="protein sequence ID" value="SVA21085.1"/>
    <property type="molecule type" value="Genomic_DNA"/>
</dbReference>
<evidence type="ECO:0000256" key="1">
    <source>
        <dbReference type="SAM" id="MobiDB-lite"/>
    </source>
</evidence>
<gene>
    <name evidence="2" type="ORF">METZ01_LOCUS73939</name>
</gene>
<feature type="region of interest" description="Disordered" evidence="1">
    <location>
        <begin position="22"/>
        <end position="42"/>
    </location>
</feature>
<organism evidence="2">
    <name type="scientific">marine metagenome</name>
    <dbReference type="NCBI Taxonomy" id="408172"/>
    <lineage>
        <taxon>unclassified sequences</taxon>
        <taxon>metagenomes</taxon>
        <taxon>ecological metagenomes</taxon>
    </lineage>
</organism>
<protein>
    <submittedName>
        <fullName evidence="2">Uncharacterized protein</fullName>
    </submittedName>
</protein>
<evidence type="ECO:0000313" key="2">
    <source>
        <dbReference type="EMBL" id="SVA21085.1"/>
    </source>
</evidence>
<dbReference type="AlphaFoldDB" id="A0A381TYK8"/>
<proteinExistence type="predicted"/>
<reference evidence="2" key="1">
    <citation type="submission" date="2018-05" db="EMBL/GenBank/DDBJ databases">
        <authorList>
            <person name="Lanie J.A."/>
            <person name="Ng W.-L."/>
            <person name="Kazmierczak K.M."/>
            <person name="Andrzejewski T.M."/>
            <person name="Davidsen T.M."/>
            <person name="Wayne K.J."/>
            <person name="Tettelin H."/>
            <person name="Glass J.I."/>
            <person name="Rusch D."/>
            <person name="Podicherti R."/>
            <person name="Tsui H.-C.T."/>
            <person name="Winkler M.E."/>
        </authorList>
    </citation>
    <scope>NUCLEOTIDE SEQUENCE</scope>
</reference>